<sequence length="318" mass="36761">MTGSLDFIGLAMHTVSQNLTAAFEDFKQHKDAVDMKGDKTFLKLAHTTSHTQKLIDALTDQDAAYRHEVVLYEEHGIADLAETFNHTLTILNNGTGFGIAALQIALHTIPYGSQSSLSYNILQQYHQFFKTQEQNLQIAVFLTTESKLSIQEMISDLSHLHRHLTTLSHERNRLCPHQLSALCNFNPTHHLSHLKPQLTALHWLHSTLQTSEFRYKNLYSQVYGSRKDFETEVESYERWWMGNRKILSVGILRRILEREEVQIQRFMELGFERRKVVEGVYEYMMGSQETYDEVRWKLEGAMEGKGKGKGGDVDGWWL</sequence>
<protein>
    <submittedName>
        <fullName evidence="1">Uncharacterized protein</fullName>
    </submittedName>
</protein>
<dbReference type="OrthoDB" id="3641865at2759"/>
<gene>
    <name evidence="1" type="ORF">MYCFIDRAFT_212691</name>
</gene>
<name>M2YHX7_PSEFD</name>
<dbReference type="KEGG" id="pfj:MYCFIDRAFT_212691"/>
<evidence type="ECO:0000313" key="2">
    <source>
        <dbReference type="Proteomes" id="UP000016932"/>
    </source>
</evidence>
<proteinExistence type="predicted"/>
<reference evidence="1 2" key="1">
    <citation type="journal article" date="2012" name="PLoS Pathog.">
        <title>Diverse lifestyles and strategies of plant pathogenesis encoded in the genomes of eighteen Dothideomycetes fungi.</title>
        <authorList>
            <person name="Ohm R.A."/>
            <person name="Feau N."/>
            <person name="Henrissat B."/>
            <person name="Schoch C.L."/>
            <person name="Horwitz B.A."/>
            <person name="Barry K.W."/>
            <person name="Condon B.J."/>
            <person name="Copeland A.C."/>
            <person name="Dhillon B."/>
            <person name="Glaser F."/>
            <person name="Hesse C.N."/>
            <person name="Kosti I."/>
            <person name="LaButti K."/>
            <person name="Lindquist E.A."/>
            <person name="Lucas S."/>
            <person name="Salamov A.A."/>
            <person name="Bradshaw R.E."/>
            <person name="Ciuffetti L."/>
            <person name="Hamelin R.C."/>
            <person name="Kema G.H.J."/>
            <person name="Lawrence C."/>
            <person name="Scott J.A."/>
            <person name="Spatafora J.W."/>
            <person name="Turgeon B.G."/>
            <person name="de Wit P.J.G.M."/>
            <person name="Zhong S."/>
            <person name="Goodwin S.B."/>
            <person name="Grigoriev I.V."/>
        </authorList>
    </citation>
    <scope>NUCLEOTIDE SEQUENCE [LARGE SCALE GENOMIC DNA]</scope>
    <source>
        <strain evidence="1 2">CIRAD86</strain>
    </source>
</reference>
<dbReference type="RefSeq" id="XP_007932139.1">
    <property type="nucleotide sequence ID" value="XM_007933948.1"/>
</dbReference>
<dbReference type="AlphaFoldDB" id="M2YHX7"/>
<organism evidence="1 2">
    <name type="scientific">Pseudocercospora fijiensis (strain CIRAD86)</name>
    <name type="common">Black leaf streak disease fungus</name>
    <name type="synonym">Mycosphaerella fijiensis</name>
    <dbReference type="NCBI Taxonomy" id="383855"/>
    <lineage>
        <taxon>Eukaryota</taxon>
        <taxon>Fungi</taxon>
        <taxon>Dikarya</taxon>
        <taxon>Ascomycota</taxon>
        <taxon>Pezizomycotina</taxon>
        <taxon>Dothideomycetes</taxon>
        <taxon>Dothideomycetidae</taxon>
        <taxon>Mycosphaerellales</taxon>
        <taxon>Mycosphaerellaceae</taxon>
        <taxon>Pseudocercospora</taxon>
    </lineage>
</organism>
<keyword evidence="2" id="KW-1185">Reference proteome</keyword>
<dbReference type="eggNOG" id="ENOG502T7D7">
    <property type="taxonomic scope" value="Eukaryota"/>
</dbReference>
<dbReference type="GeneID" id="19337796"/>
<accession>M2YHX7</accession>
<dbReference type="VEuPathDB" id="FungiDB:MYCFIDRAFT_212691"/>
<dbReference type="HOGENOM" id="CLU_874712_0_0_1"/>
<dbReference type="EMBL" id="KB446566">
    <property type="protein sequence ID" value="EME77385.1"/>
    <property type="molecule type" value="Genomic_DNA"/>
</dbReference>
<evidence type="ECO:0000313" key="1">
    <source>
        <dbReference type="EMBL" id="EME77385.1"/>
    </source>
</evidence>
<dbReference type="Proteomes" id="UP000016932">
    <property type="component" value="Unassembled WGS sequence"/>
</dbReference>